<dbReference type="EMBL" id="CP036291">
    <property type="protein sequence ID" value="QDU89716.1"/>
    <property type="molecule type" value="Genomic_DNA"/>
</dbReference>
<dbReference type="InterPro" id="IPR025924">
    <property type="entry name" value="YHYH_dom"/>
</dbReference>
<dbReference type="InterPro" id="IPR036610">
    <property type="entry name" value="PEBP-like_sf"/>
</dbReference>
<dbReference type="CDD" id="cd00865">
    <property type="entry name" value="PEBP_bact_arch"/>
    <property type="match status" value="1"/>
</dbReference>
<dbReference type="OrthoDB" id="9796530at2"/>
<keyword evidence="2" id="KW-0732">Signal</keyword>
<dbReference type="Pfam" id="PF01161">
    <property type="entry name" value="PBP"/>
    <property type="match status" value="1"/>
</dbReference>
<evidence type="ECO:0000313" key="5">
    <source>
        <dbReference type="Proteomes" id="UP000317429"/>
    </source>
</evidence>
<evidence type="ECO:0000259" key="3">
    <source>
        <dbReference type="Pfam" id="PF14240"/>
    </source>
</evidence>
<dbReference type="PANTHER" id="PTHR30289:SF8">
    <property type="entry name" value="YHYH DOMAIN-CONTAINING PROTEIN"/>
    <property type="match status" value="1"/>
</dbReference>
<dbReference type="SUPFAM" id="SSF49777">
    <property type="entry name" value="PEBP-like"/>
    <property type="match status" value="1"/>
</dbReference>
<gene>
    <name evidence="4" type="ORF">Pla175_31110</name>
</gene>
<feature type="compositionally biased region" description="Low complexity" evidence="1">
    <location>
        <begin position="349"/>
        <end position="367"/>
    </location>
</feature>
<dbReference type="RefSeq" id="WP_145286781.1">
    <property type="nucleotide sequence ID" value="NZ_CP036291.1"/>
</dbReference>
<dbReference type="KEGG" id="pnd:Pla175_31110"/>
<dbReference type="Pfam" id="PF14240">
    <property type="entry name" value="YHYH"/>
    <property type="match status" value="1"/>
</dbReference>
<dbReference type="Gene3D" id="3.90.280.10">
    <property type="entry name" value="PEBP-like"/>
    <property type="match status" value="1"/>
</dbReference>
<evidence type="ECO:0000313" key="4">
    <source>
        <dbReference type="EMBL" id="QDU89716.1"/>
    </source>
</evidence>
<keyword evidence="5" id="KW-1185">Reference proteome</keyword>
<accession>A0A518DE26</accession>
<dbReference type="PANTHER" id="PTHR30289">
    <property type="entry name" value="UNCHARACTERIZED PROTEIN YBCL-RELATED"/>
    <property type="match status" value="1"/>
</dbReference>
<feature type="region of interest" description="Disordered" evidence="1">
    <location>
        <begin position="314"/>
        <end position="376"/>
    </location>
</feature>
<evidence type="ECO:0000256" key="1">
    <source>
        <dbReference type="SAM" id="MobiDB-lite"/>
    </source>
</evidence>
<reference evidence="4 5" key="1">
    <citation type="submission" date="2019-02" db="EMBL/GenBank/DDBJ databases">
        <title>Deep-cultivation of Planctomycetes and their phenomic and genomic characterization uncovers novel biology.</title>
        <authorList>
            <person name="Wiegand S."/>
            <person name="Jogler M."/>
            <person name="Boedeker C."/>
            <person name="Pinto D."/>
            <person name="Vollmers J."/>
            <person name="Rivas-Marin E."/>
            <person name="Kohn T."/>
            <person name="Peeters S.H."/>
            <person name="Heuer A."/>
            <person name="Rast P."/>
            <person name="Oberbeckmann S."/>
            <person name="Bunk B."/>
            <person name="Jeske O."/>
            <person name="Meyerdierks A."/>
            <person name="Storesund J.E."/>
            <person name="Kallscheuer N."/>
            <person name="Luecker S."/>
            <person name="Lage O.M."/>
            <person name="Pohl T."/>
            <person name="Merkel B.J."/>
            <person name="Hornburger P."/>
            <person name="Mueller R.-W."/>
            <person name="Bruemmer F."/>
            <person name="Labrenz M."/>
            <person name="Spormann A.M."/>
            <person name="Op den Camp H."/>
            <person name="Overmann J."/>
            <person name="Amann R."/>
            <person name="Jetten M.S.M."/>
            <person name="Mascher T."/>
            <person name="Medema M.H."/>
            <person name="Devos D.P."/>
            <person name="Kaster A.-K."/>
            <person name="Ovreas L."/>
            <person name="Rohde M."/>
            <person name="Galperin M.Y."/>
            <person name="Jogler C."/>
        </authorList>
    </citation>
    <scope>NUCLEOTIDE SEQUENCE [LARGE SCALE GENOMIC DNA]</scope>
    <source>
        <strain evidence="4 5">Pla175</strain>
    </source>
</reference>
<evidence type="ECO:0000256" key="2">
    <source>
        <dbReference type="SAM" id="SignalP"/>
    </source>
</evidence>
<organism evidence="4 5">
    <name type="scientific">Pirellulimonas nuda</name>
    <dbReference type="NCBI Taxonomy" id="2528009"/>
    <lineage>
        <taxon>Bacteria</taxon>
        <taxon>Pseudomonadati</taxon>
        <taxon>Planctomycetota</taxon>
        <taxon>Planctomycetia</taxon>
        <taxon>Pirellulales</taxon>
        <taxon>Lacipirellulaceae</taxon>
        <taxon>Pirellulimonas</taxon>
    </lineage>
</organism>
<feature type="signal peptide" evidence="2">
    <location>
        <begin position="1"/>
        <end position="19"/>
    </location>
</feature>
<dbReference type="InterPro" id="IPR008914">
    <property type="entry name" value="PEBP"/>
</dbReference>
<feature type="domain" description="YHYH" evidence="3">
    <location>
        <begin position="108"/>
        <end position="202"/>
    </location>
</feature>
<protein>
    <submittedName>
        <fullName evidence="4">Putative kinase inhibitor</fullName>
    </submittedName>
</protein>
<sequence length="515" mass="55815" precursor="true">MRIVSFVCLLALGACRAQAHEGHPHPPSPERTQQIMQLNAQPQQQPAQQQPGLAKMFEPFSGKVRVRSDHDFLFVESSGIPDHRMMVGITAWQQQVPLPQTYVGENAWRIPLNPVPAQSPKTTKGEFLRGAIALAANGVPIFNPLNNRGEDAYLFGELDEFGGHCGRADDYHYHLAPVHLQNAVGEGTPIAVALDGYPIYGYTEPDGSPVEGLDRFNGHDDPRLGYHYHATRAYPYLNGGFHGEVTERDGQVDPQPRANPLRPALEPLRGAKITQFVESEQGGFLLTYQLDGRQGTVGYTLAADGSAAFEFVDTNGRKTKQTYTPHGPGAGGGGRRPEPPAPPRRPRPVGRAPGPPAQGAQQQRPGALSELQVSSSDVDADGRIKIDCTCDGAGVPPAVRWGRAPQGTKAFALSLWHTAPDQEKSYWVVFNIPAETTELARGSSKVGVWGLNDKRRHAYDPMCSKGPGVKTYCLTVFALSQEVDLPADTADRAGLLAAIRGATLAEGTLEFTYER</sequence>
<name>A0A518DE26_9BACT</name>
<dbReference type="InterPro" id="IPR005247">
    <property type="entry name" value="YbhB_YbcL/LppC-like"/>
</dbReference>
<dbReference type="AlphaFoldDB" id="A0A518DE26"/>
<dbReference type="PROSITE" id="PS51257">
    <property type="entry name" value="PROKAR_LIPOPROTEIN"/>
    <property type="match status" value="1"/>
</dbReference>
<feature type="chain" id="PRO_5022124041" evidence="2">
    <location>
        <begin position="20"/>
        <end position="515"/>
    </location>
</feature>
<dbReference type="Proteomes" id="UP000317429">
    <property type="component" value="Chromosome"/>
</dbReference>
<proteinExistence type="predicted"/>